<gene>
    <name evidence="10" type="ORF">ABT211_11290</name>
</gene>
<dbReference type="Gene3D" id="2.60.40.420">
    <property type="entry name" value="Cupredoxins - blue copper proteins"/>
    <property type="match status" value="1"/>
</dbReference>
<dbReference type="EMBL" id="JBEOZM010000004">
    <property type="protein sequence ID" value="MER6267871.1"/>
    <property type="molecule type" value="Genomic_DNA"/>
</dbReference>
<sequence length="171" mass="17655">MNRTHHPPDFFRTRGRRPRTAAGLALAAVATAGTLGLLSACGGPPHSSSPPSSSPPSSSPHSSSMPTMNMPNMNMPASRPGTGRPVSGTAVAIKNFAFAPATLKVPVGTTVTWTNEDTDAHTVTSTGPGGPLQSAALGTHATYSHTFTKPGTYAYLCTIHPFMTATVEVTR</sequence>
<keyword evidence="5" id="KW-0574">Periplasm</keyword>
<protein>
    <submittedName>
        <fullName evidence="10">Cupredoxin family copper-binding protein</fullName>
    </submittedName>
</protein>
<dbReference type="InterPro" id="IPR035668">
    <property type="entry name" value="Amicyanin"/>
</dbReference>
<dbReference type="Pfam" id="PF00127">
    <property type="entry name" value="Copper-bind"/>
    <property type="match status" value="1"/>
</dbReference>
<name>A0ABV1TCU1_9ACTN</name>
<comment type="subcellular location">
    <subcellularLocation>
        <location evidence="2">Periplasm</location>
    </subcellularLocation>
</comment>
<keyword evidence="11" id="KW-1185">Reference proteome</keyword>
<dbReference type="InterPro" id="IPR000923">
    <property type="entry name" value="BlueCu_1"/>
</dbReference>
<feature type="compositionally biased region" description="Low complexity" evidence="8">
    <location>
        <begin position="59"/>
        <end position="76"/>
    </location>
</feature>
<keyword evidence="3" id="KW-0813">Transport</keyword>
<dbReference type="PANTHER" id="PTHR36507:SF1">
    <property type="entry name" value="BLL1555 PROTEIN"/>
    <property type="match status" value="1"/>
</dbReference>
<keyword evidence="4" id="KW-0479">Metal-binding</keyword>
<comment type="cofactor">
    <cofactor evidence="1">
        <name>Cu cation</name>
        <dbReference type="ChEBI" id="CHEBI:23378"/>
    </cofactor>
</comment>
<proteinExistence type="predicted"/>
<comment type="caution">
    <text evidence="10">The sequence shown here is derived from an EMBL/GenBank/DDBJ whole genome shotgun (WGS) entry which is preliminary data.</text>
</comment>
<accession>A0ABV1TCU1</accession>
<evidence type="ECO:0000256" key="4">
    <source>
        <dbReference type="ARBA" id="ARBA00022723"/>
    </source>
</evidence>
<feature type="region of interest" description="Disordered" evidence="8">
    <location>
        <begin position="40"/>
        <end position="84"/>
    </location>
</feature>
<dbReference type="PANTHER" id="PTHR36507">
    <property type="entry name" value="BLL1555 PROTEIN"/>
    <property type="match status" value="1"/>
</dbReference>
<dbReference type="InterPro" id="IPR052721">
    <property type="entry name" value="ET_Amicyanin"/>
</dbReference>
<keyword evidence="6" id="KW-0249">Electron transport</keyword>
<evidence type="ECO:0000256" key="2">
    <source>
        <dbReference type="ARBA" id="ARBA00004418"/>
    </source>
</evidence>
<evidence type="ECO:0000313" key="10">
    <source>
        <dbReference type="EMBL" id="MER6267871.1"/>
    </source>
</evidence>
<evidence type="ECO:0000256" key="6">
    <source>
        <dbReference type="ARBA" id="ARBA00022982"/>
    </source>
</evidence>
<evidence type="ECO:0000256" key="1">
    <source>
        <dbReference type="ARBA" id="ARBA00001935"/>
    </source>
</evidence>
<dbReference type="CDD" id="cd13921">
    <property type="entry name" value="Amicyanin"/>
    <property type="match status" value="1"/>
</dbReference>
<dbReference type="RefSeq" id="WP_351956525.1">
    <property type="nucleotide sequence ID" value="NZ_JBEOZM010000004.1"/>
</dbReference>
<evidence type="ECO:0000256" key="8">
    <source>
        <dbReference type="SAM" id="MobiDB-lite"/>
    </source>
</evidence>
<dbReference type="Proteomes" id="UP001490365">
    <property type="component" value="Unassembled WGS sequence"/>
</dbReference>
<evidence type="ECO:0000259" key="9">
    <source>
        <dbReference type="Pfam" id="PF00127"/>
    </source>
</evidence>
<feature type="compositionally biased region" description="Low complexity" evidence="8">
    <location>
        <begin position="40"/>
        <end position="51"/>
    </location>
</feature>
<evidence type="ECO:0000256" key="7">
    <source>
        <dbReference type="ARBA" id="ARBA00023008"/>
    </source>
</evidence>
<reference evidence="10 11" key="1">
    <citation type="submission" date="2024-06" db="EMBL/GenBank/DDBJ databases">
        <title>The Natural Products Discovery Center: Release of the First 8490 Sequenced Strains for Exploring Actinobacteria Biosynthetic Diversity.</title>
        <authorList>
            <person name="Kalkreuter E."/>
            <person name="Kautsar S.A."/>
            <person name="Yang D."/>
            <person name="Bader C.D."/>
            <person name="Teijaro C.N."/>
            <person name="Fluegel L."/>
            <person name="Davis C.M."/>
            <person name="Simpson J.R."/>
            <person name="Lauterbach L."/>
            <person name="Steele A.D."/>
            <person name="Gui C."/>
            <person name="Meng S."/>
            <person name="Li G."/>
            <person name="Viehrig K."/>
            <person name="Ye F."/>
            <person name="Su P."/>
            <person name="Kiefer A.F."/>
            <person name="Nichols A."/>
            <person name="Cepeda A.J."/>
            <person name="Yan W."/>
            <person name="Fan B."/>
            <person name="Jiang Y."/>
            <person name="Adhikari A."/>
            <person name="Zheng C.-J."/>
            <person name="Schuster L."/>
            <person name="Cowan T.M."/>
            <person name="Smanski M.J."/>
            <person name="Chevrette M.G."/>
            <person name="De Carvalho L.P.S."/>
            <person name="Shen B."/>
        </authorList>
    </citation>
    <scope>NUCLEOTIDE SEQUENCE [LARGE SCALE GENOMIC DNA]</scope>
    <source>
        <strain evidence="10 11">NPDC001694</strain>
    </source>
</reference>
<dbReference type="SUPFAM" id="SSF49503">
    <property type="entry name" value="Cupredoxins"/>
    <property type="match status" value="1"/>
</dbReference>
<evidence type="ECO:0000313" key="11">
    <source>
        <dbReference type="Proteomes" id="UP001490365"/>
    </source>
</evidence>
<keyword evidence="7" id="KW-0186">Copper</keyword>
<dbReference type="InterPro" id="IPR002386">
    <property type="entry name" value="Amicyanin/Pseudoazurin"/>
</dbReference>
<organism evidence="10 11">
    <name type="scientific">Streptomyces sp. 900105755</name>
    <dbReference type="NCBI Taxonomy" id="3154389"/>
    <lineage>
        <taxon>Bacteria</taxon>
        <taxon>Bacillati</taxon>
        <taxon>Actinomycetota</taxon>
        <taxon>Actinomycetes</taxon>
        <taxon>Kitasatosporales</taxon>
        <taxon>Streptomycetaceae</taxon>
        <taxon>Streptomyces</taxon>
    </lineage>
</organism>
<dbReference type="InterPro" id="IPR008972">
    <property type="entry name" value="Cupredoxin"/>
</dbReference>
<evidence type="ECO:0000256" key="5">
    <source>
        <dbReference type="ARBA" id="ARBA00022764"/>
    </source>
</evidence>
<evidence type="ECO:0000256" key="3">
    <source>
        <dbReference type="ARBA" id="ARBA00022448"/>
    </source>
</evidence>
<dbReference type="PRINTS" id="PR00155">
    <property type="entry name" value="AMICYANIN"/>
</dbReference>
<feature type="domain" description="Blue (type 1) copper" evidence="9">
    <location>
        <begin position="91"/>
        <end position="169"/>
    </location>
</feature>